<protein>
    <submittedName>
        <fullName evidence="1">Uncharacterized protein</fullName>
    </submittedName>
</protein>
<dbReference type="EMBL" id="ONZP01000512">
    <property type="protein sequence ID" value="SPJ86743.1"/>
    <property type="molecule type" value="Genomic_DNA"/>
</dbReference>
<evidence type="ECO:0000313" key="2">
    <source>
        <dbReference type="Proteomes" id="UP001187734"/>
    </source>
</evidence>
<reference evidence="1" key="1">
    <citation type="submission" date="2018-03" db="EMBL/GenBank/DDBJ databases">
        <authorList>
            <person name="Guldener U."/>
        </authorList>
    </citation>
    <scope>NUCLEOTIDE SEQUENCE</scope>
</reference>
<sequence length="94" mass="10132">MIAIGDPKQLAPIHSTAKEKLYSSLWRGKAACPYHSGDMLESSIPHAMKDESDNAPAQVEVIPQPIAEAAVKKPFSIDTHAVDSCHRHSSSLAI</sequence>
<dbReference type="Proteomes" id="UP001187734">
    <property type="component" value="Unassembled WGS sequence"/>
</dbReference>
<keyword evidence="2" id="KW-1185">Reference proteome</keyword>
<accession>A0AAE8MKZ0</accession>
<name>A0AAE8MKZ0_9HYPO</name>
<comment type="caution">
    <text evidence="1">The sequence shown here is derived from an EMBL/GenBank/DDBJ whole genome shotgun (WGS) entry which is preliminary data.</text>
</comment>
<dbReference type="AlphaFoldDB" id="A0AAE8MKZ0"/>
<proteinExistence type="predicted"/>
<evidence type="ECO:0000313" key="1">
    <source>
        <dbReference type="EMBL" id="SPJ86743.1"/>
    </source>
</evidence>
<gene>
    <name evidence="1" type="ORF">FTOL_11768</name>
</gene>
<organism evidence="1 2">
    <name type="scientific">Fusarium torulosum</name>
    <dbReference type="NCBI Taxonomy" id="33205"/>
    <lineage>
        <taxon>Eukaryota</taxon>
        <taxon>Fungi</taxon>
        <taxon>Dikarya</taxon>
        <taxon>Ascomycota</taxon>
        <taxon>Pezizomycotina</taxon>
        <taxon>Sordariomycetes</taxon>
        <taxon>Hypocreomycetidae</taxon>
        <taxon>Hypocreales</taxon>
        <taxon>Nectriaceae</taxon>
        <taxon>Fusarium</taxon>
    </lineage>
</organism>